<evidence type="ECO:0000313" key="1">
    <source>
        <dbReference type="EMBL" id="ETO62256.1"/>
    </source>
</evidence>
<evidence type="ECO:0000313" key="2">
    <source>
        <dbReference type="Proteomes" id="UP000028582"/>
    </source>
</evidence>
<dbReference type="Proteomes" id="UP000028582">
    <property type="component" value="Unassembled WGS sequence"/>
</dbReference>
<reference evidence="1 2" key="1">
    <citation type="submission" date="2013-11" db="EMBL/GenBank/DDBJ databases">
        <title>The Genome Sequence of Phytophthora parasitica P1976.</title>
        <authorList>
            <consortium name="The Broad Institute Genomics Platform"/>
            <person name="Russ C."/>
            <person name="Tyler B."/>
            <person name="Panabieres F."/>
            <person name="Shan W."/>
            <person name="Tripathy S."/>
            <person name="Grunwald N."/>
            <person name="Machado M."/>
            <person name="Johnson C.S."/>
            <person name="Walker B."/>
            <person name="Young S."/>
            <person name="Zeng Q."/>
            <person name="Gargeya S."/>
            <person name="Fitzgerald M."/>
            <person name="Haas B."/>
            <person name="Abouelleil A."/>
            <person name="Allen A.W."/>
            <person name="Alvarado L."/>
            <person name="Arachchi H.M."/>
            <person name="Berlin A.M."/>
            <person name="Chapman S.B."/>
            <person name="Gainer-Dewar J."/>
            <person name="Goldberg J."/>
            <person name="Griggs A."/>
            <person name="Gujja S."/>
            <person name="Hansen M."/>
            <person name="Howarth C."/>
            <person name="Imamovic A."/>
            <person name="Ireland A."/>
            <person name="Larimer J."/>
            <person name="McCowan C."/>
            <person name="Murphy C."/>
            <person name="Pearson M."/>
            <person name="Poon T.W."/>
            <person name="Priest M."/>
            <person name="Roberts A."/>
            <person name="Saif S."/>
            <person name="Shea T."/>
            <person name="Sisk P."/>
            <person name="Sykes S."/>
            <person name="Wortman J."/>
            <person name="Nusbaum C."/>
            <person name="Birren B."/>
        </authorList>
    </citation>
    <scope>NUCLEOTIDE SEQUENCE [LARGE SCALE GENOMIC DNA]</scope>
    <source>
        <strain evidence="1 2">P1976</strain>
    </source>
</reference>
<organism evidence="1 2">
    <name type="scientific">Phytophthora nicotianae P1976</name>
    <dbReference type="NCBI Taxonomy" id="1317066"/>
    <lineage>
        <taxon>Eukaryota</taxon>
        <taxon>Sar</taxon>
        <taxon>Stramenopiles</taxon>
        <taxon>Oomycota</taxon>
        <taxon>Peronosporomycetes</taxon>
        <taxon>Peronosporales</taxon>
        <taxon>Peronosporaceae</taxon>
        <taxon>Phytophthora</taxon>
    </lineage>
</organism>
<proteinExistence type="predicted"/>
<comment type="caution">
    <text evidence="1">The sequence shown here is derived from an EMBL/GenBank/DDBJ whole genome shotgun (WGS) entry which is preliminary data.</text>
</comment>
<accession>A0A080Z6J5</accession>
<dbReference type="EMBL" id="ANJA01003628">
    <property type="protein sequence ID" value="ETO62256.1"/>
    <property type="molecule type" value="Genomic_DNA"/>
</dbReference>
<dbReference type="AlphaFoldDB" id="A0A080Z6J5"/>
<sequence>MRAAVRTVDTGSSCLLAHRRRRPIRGALFVDFRIDRHTLRGVIRLVNPHQSIRELEHVVAQGDDDELCVARALLDVVAHNRHVLEVQGSINLVHHVQRRGLVVMQCEHQS</sequence>
<gene>
    <name evidence="1" type="ORF">F444_19824</name>
</gene>
<protein>
    <submittedName>
        <fullName evidence="1">Uncharacterized protein</fullName>
    </submittedName>
</protein>
<name>A0A080Z6J5_PHYNI</name>